<reference evidence="1" key="1">
    <citation type="submission" date="2023-07" db="EMBL/GenBank/DDBJ databases">
        <title>Black Yeasts Isolated from many extreme environments.</title>
        <authorList>
            <person name="Coleine C."/>
            <person name="Stajich J.E."/>
            <person name="Selbmann L."/>
        </authorList>
    </citation>
    <scope>NUCLEOTIDE SEQUENCE</scope>
    <source>
        <strain evidence="1">CCFEE 5714</strain>
    </source>
</reference>
<dbReference type="Proteomes" id="UP001281147">
    <property type="component" value="Unassembled WGS sequence"/>
</dbReference>
<keyword evidence="2" id="KW-1185">Reference proteome</keyword>
<accession>A0ACC3NHZ3</accession>
<proteinExistence type="predicted"/>
<evidence type="ECO:0000313" key="2">
    <source>
        <dbReference type="Proteomes" id="UP001281147"/>
    </source>
</evidence>
<gene>
    <name evidence="1" type="ORF">LTR37_006044</name>
</gene>
<protein>
    <submittedName>
        <fullName evidence="1">Uncharacterized protein</fullName>
    </submittedName>
</protein>
<dbReference type="EMBL" id="JAUTXU010000039">
    <property type="protein sequence ID" value="KAK3716989.1"/>
    <property type="molecule type" value="Genomic_DNA"/>
</dbReference>
<evidence type="ECO:0000313" key="1">
    <source>
        <dbReference type="EMBL" id="KAK3716989.1"/>
    </source>
</evidence>
<comment type="caution">
    <text evidence="1">The sequence shown here is derived from an EMBL/GenBank/DDBJ whole genome shotgun (WGS) entry which is preliminary data.</text>
</comment>
<organism evidence="1 2">
    <name type="scientific">Vermiconidia calcicola</name>
    <dbReference type="NCBI Taxonomy" id="1690605"/>
    <lineage>
        <taxon>Eukaryota</taxon>
        <taxon>Fungi</taxon>
        <taxon>Dikarya</taxon>
        <taxon>Ascomycota</taxon>
        <taxon>Pezizomycotina</taxon>
        <taxon>Dothideomycetes</taxon>
        <taxon>Dothideomycetidae</taxon>
        <taxon>Mycosphaerellales</taxon>
        <taxon>Extremaceae</taxon>
        <taxon>Vermiconidia</taxon>
    </lineage>
</organism>
<name>A0ACC3NHZ3_9PEZI</name>
<sequence length="538" mass="61022">MSQSRKTNFIIDQKELPRPPTDHQGPCSTTRYWVRKVSIALWLWEFASLFLSTLCMGTIGVILIQYNNRPIAVWSYGLTMNGVIFILAVIAKSSLILPLAEALSQLKWCWFSGHQRPVMDFDRFDLAGRGPMGSLAMLAHLRFWRGIGALGAALTRKRQGHAYMCNWELHLAEYTSLGVCSACQDIMPALKWSSRYGATGWELPNPWDDVVYRNDLNLYIGTAVWQFEPEPNQNYSYAFRPVQHHTILDMISIYWPPGPVPRYAFHQPNEAAWNRTLLTPPSGAFECMLYFCVQNYTAQVVEGKFQESIVSTWPPANQSLPHDRPWDQNFDYTVNGNFTLTPPSQRDSFSVDLLNLYLMRRWAGDTFVGTVKTTPANSGGILFEDDIAQAFFDEQTRSIGPPQYLHNYSVPTTAGPKPILDKIAASMTTYIREIAGSEVAVGKAYSLETIVHARWYYAIFPTVLLLLTFAFMISTIIVSARRTLPVWKSSSLGTLMHGIDDSSTKAIAASRLYRMEEKADMYSMRLPLPQDDWKLRVA</sequence>